<dbReference type="PANTHER" id="PTHR21319">
    <property type="entry name" value="RING FINGER AND CHY ZINC FINGER DOMAIN-CONTAINING PROTEIN 1"/>
    <property type="match status" value="1"/>
</dbReference>
<evidence type="ECO:0000313" key="8">
    <source>
        <dbReference type="EMBL" id="CAK9049846.1"/>
    </source>
</evidence>
<dbReference type="InterPro" id="IPR008913">
    <property type="entry name" value="Znf_CHY"/>
</dbReference>
<protein>
    <submittedName>
        <fullName evidence="8">Uncharacterized protein</fullName>
    </submittedName>
</protein>
<gene>
    <name evidence="8" type="ORF">SCF082_LOCUS27569</name>
</gene>
<dbReference type="SMART" id="SM00184">
    <property type="entry name" value="RING"/>
    <property type="match status" value="1"/>
</dbReference>
<dbReference type="SUPFAM" id="SSF161219">
    <property type="entry name" value="CHY zinc finger-like"/>
    <property type="match status" value="1"/>
</dbReference>
<evidence type="ECO:0000259" key="5">
    <source>
        <dbReference type="PROSITE" id="PS50089"/>
    </source>
</evidence>
<evidence type="ECO:0000256" key="2">
    <source>
        <dbReference type="ARBA" id="ARBA00022771"/>
    </source>
</evidence>
<dbReference type="Pfam" id="PF05495">
    <property type="entry name" value="zf-CHY"/>
    <property type="match status" value="1"/>
</dbReference>
<feature type="domain" description="CHY-type" evidence="6">
    <location>
        <begin position="9"/>
        <end position="81"/>
    </location>
</feature>
<dbReference type="InterPro" id="IPR037274">
    <property type="entry name" value="Znf_CHY_sf"/>
</dbReference>
<keyword evidence="1" id="KW-0479">Metal-binding</keyword>
<sequence length="275" mass="31514">MPNGDREPLRMSSVGCRHYRRRCKIVSPCCGQVYWCRHCHNEAASSSSWPHEINRAQIVEVICQLCNHQQKPAQSCDACGHDFSSYYCQQCNFWDDDGIRKQVFHCDKCGICRVGGRDNYFHCDACGSCYPAEIKDSHTCVENAMRRNCPVCLQDLFQSVTQVTILQCGHTIHQDCLRELQMSFAGRICFCMCAACVRVSSGLQSLRCPICSVSLYGCDDLWHEIDRQIEETPMPFEYRQQIKISCNDCQQPSSVEFHILGQKCLACRSYNTRRV</sequence>
<dbReference type="InterPro" id="IPR039512">
    <property type="entry name" value="RCHY1_zinc-ribbon"/>
</dbReference>
<dbReference type="PROSITE" id="PS50089">
    <property type="entry name" value="ZF_RING_2"/>
    <property type="match status" value="1"/>
</dbReference>
<evidence type="ECO:0000259" key="7">
    <source>
        <dbReference type="PROSITE" id="PS51270"/>
    </source>
</evidence>
<evidence type="ECO:0000259" key="6">
    <source>
        <dbReference type="PROSITE" id="PS51266"/>
    </source>
</evidence>
<comment type="caution">
    <text evidence="8">The sequence shown here is derived from an EMBL/GenBank/DDBJ whole genome shotgun (WGS) entry which is preliminary data.</text>
</comment>
<dbReference type="PANTHER" id="PTHR21319:SF53">
    <property type="entry name" value="RING FINGER AND CHY ZINC FINGER DOMAIN-CONTAINING PROTEIN 1"/>
    <property type="match status" value="1"/>
</dbReference>
<dbReference type="Proteomes" id="UP001642464">
    <property type="component" value="Unassembled WGS sequence"/>
</dbReference>
<feature type="domain" description="CTCHY-type" evidence="7">
    <location>
        <begin position="83"/>
        <end position="148"/>
    </location>
</feature>
<organism evidence="8 9">
    <name type="scientific">Durusdinium trenchii</name>
    <dbReference type="NCBI Taxonomy" id="1381693"/>
    <lineage>
        <taxon>Eukaryota</taxon>
        <taxon>Sar</taxon>
        <taxon>Alveolata</taxon>
        <taxon>Dinophyceae</taxon>
        <taxon>Suessiales</taxon>
        <taxon>Symbiodiniaceae</taxon>
        <taxon>Durusdinium</taxon>
    </lineage>
</organism>
<dbReference type="InterPro" id="IPR017921">
    <property type="entry name" value="Znf_CTCHY"/>
</dbReference>
<dbReference type="SUPFAM" id="SSF161245">
    <property type="entry name" value="Zinc hairpin stack"/>
    <property type="match status" value="1"/>
</dbReference>
<dbReference type="InterPro" id="IPR013083">
    <property type="entry name" value="Znf_RING/FYVE/PHD"/>
</dbReference>
<dbReference type="PROSITE" id="PS51270">
    <property type="entry name" value="ZF_CTCHY"/>
    <property type="match status" value="1"/>
</dbReference>
<dbReference type="InterPro" id="IPR001841">
    <property type="entry name" value="Znf_RING"/>
</dbReference>
<evidence type="ECO:0000313" key="9">
    <source>
        <dbReference type="Proteomes" id="UP001642464"/>
    </source>
</evidence>
<proteinExistence type="predicted"/>
<dbReference type="Pfam" id="PF14599">
    <property type="entry name" value="zinc_ribbon_6"/>
    <property type="match status" value="1"/>
</dbReference>
<feature type="domain" description="RING-type" evidence="5">
    <location>
        <begin position="149"/>
        <end position="196"/>
    </location>
</feature>
<keyword evidence="2 4" id="KW-0863">Zinc-finger</keyword>
<evidence type="ECO:0000256" key="3">
    <source>
        <dbReference type="ARBA" id="ARBA00022833"/>
    </source>
</evidence>
<dbReference type="EMBL" id="CAXAMM010021402">
    <property type="protein sequence ID" value="CAK9049846.1"/>
    <property type="molecule type" value="Genomic_DNA"/>
</dbReference>
<evidence type="ECO:0000256" key="4">
    <source>
        <dbReference type="PROSITE-ProRule" id="PRU00601"/>
    </source>
</evidence>
<dbReference type="Gene3D" id="3.30.40.10">
    <property type="entry name" value="Zinc/RING finger domain, C3HC4 (zinc finger)"/>
    <property type="match status" value="1"/>
</dbReference>
<name>A0ABP0MEA7_9DINO</name>
<accession>A0ABP0MEA7</accession>
<dbReference type="Gene3D" id="2.20.28.10">
    <property type="match status" value="1"/>
</dbReference>
<keyword evidence="3" id="KW-0862">Zinc</keyword>
<evidence type="ECO:0000256" key="1">
    <source>
        <dbReference type="ARBA" id="ARBA00022723"/>
    </source>
</evidence>
<dbReference type="PROSITE" id="PS51266">
    <property type="entry name" value="ZF_CHY"/>
    <property type="match status" value="1"/>
</dbReference>
<reference evidence="8 9" key="1">
    <citation type="submission" date="2024-02" db="EMBL/GenBank/DDBJ databases">
        <authorList>
            <person name="Chen Y."/>
            <person name="Shah S."/>
            <person name="Dougan E. K."/>
            <person name="Thang M."/>
            <person name="Chan C."/>
        </authorList>
    </citation>
    <scope>NUCLEOTIDE SEQUENCE [LARGE SCALE GENOMIC DNA]</scope>
</reference>
<dbReference type="InterPro" id="IPR037275">
    <property type="entry name" value="Znf_CTCHY_sf"/>
</dbReference>
<keyword evidence="9" id="KW-1185">Reference proteome</keyword>